<dbReference type="OMA" id="WELATIE"/>
<reference evidence="3" key="1">
    <citation type="journal article" date="2006" name="Proc. Natl. Acad. Sci. U.S.A.">
        <title>Genome analysis of the smallest free-living eukaryote Ostreococcus tauri unveils many unique features.</title>
        <authorList>
            <person name="Derelle E."/>
            <person name="Ferraz C."/>
            <person name="Rombauts S."/>
            <person name="Rouze P."/>
            <person name="Worden A.Z."/>
            <person name="Robbens S."/>
            <person name="Partensky F."/>
            <person name="Degroeve S."/>
            <person name="Echeynie S."/>
            <person name="Cooke R."/>
            <person name="Saeys Y."/>
            <person name="Wuyts J."/>
            <person name="Jabbari K."/>
            <person name="Bowler C."/>
            <person name="Panaud O."/>
            <person name="Piegu B."/>
            <person name="Ball S.G."/>
            <person name="Ral J.-P."/>
            <person name="Bouget F.-Y."/>
            <person name="Piganeau G."/>
            <person name="De Baets B."/>
            <person name="Picard A."/>
            <person name="Delseny M."/>
            <person name="Demaille J."/>
            <person name="Van de Peer Y."/>
            <person name="Moreau H."/>
        </authorList>
    </citation>
    <scope>NUCLEOTIDE SEQUENCE [LARGE SCALE GENOMIC DNA]</scope>
    <source>
        <strain evidence="3">OTTH 0595 / CCAP 157/2 / RCC745</strain>
    </source>
</reference>
<sequence>MRAVSTPRAAPGAIKKHARARGRGARDRARARALEPNREWPPSDVWEDFCAAHEGGWHGAMSTHDPRTGRAIAPDGDASDGDAVRDGNDAREWTISTVGGMTGDGDALRLETRGTRDGASSDGSSDERAVTDVCGGGQMGKMFIVQGCYAHGPKVLPACEEGAEAEFEFAFAEEETPGERRRVRLVVRAAPGKKRNWELATIELTHEMASASGMSTCGSATGEFLTERALGSGEWRASSGVTFIAIEALAEVPEDREEIDPETGEVMIKGGELGPAQKLAREKPEDTALARAAAAEKAAEENRAKDELDAALRDPEGMLVVPWWAVKSPSSWSMAGEYIIGGNSPLVFLPNNMWVLVESVDNQLVVECGRYDEGVPSAVIDDTERRVLARRYRKGRFASAFFVRERRLDPQEREDEADEFDIFDEDFGFDQVLVDDV</sequence>
<keyword evidence="3" id="KW-1185">Reference proteome</keyword>
<proteinExistence type="predicted"/>
<dbReference type="OrthoDB" id="498904at2759"/>
<gene>
    <name evidence="2" type="ORF">OT_ostta16g00500</name>
</gene>
<feature type="compositionally biased region" description="Basic and acidic residues" evidence="1">
    <location>
        <begin position="24"/>
        <end position="38"/>
    </location>
</feature>
<feature type="compositionally biased region" description="Basic residues" evidence="1">
    <location>
        <begin position="14"/>
        <end position="23"/>
    </location>
</feature>
<name>Q00UK4_OSTTA</name>
<dbReference type="RefSeq" id="XP_003083496.1">
    <property type="nucleotide sequence ID" value="XM_003083448.1"/>
</dbReference>
<accession>Q00UK4</accession>
<dbReference type="EMBL" id="CAID01000016">
    <property type="protein sequence ID" value="CAL58045.1"/>
    <property type="molecule type" value="Genomic_DNA"/>
</dbReference>
<feature type="region of interest" description="Disordered" evidence="1">
    <location>
        <begin position="1"/>
        <end position="39"/>
    </location>
</feature>
<comment type="caution">
    <text evidence="2">The sequence shown here is derived from an EMBL/GenBank/DDBJ whole genome shotgun (WGS) entry which is preliminary data.</text>
</comment>
<organism evidence="2 3">
    <name type="scientific">Ostreococcus tauri</name>
    <name type="common">Marine green alga</name>
    <dbReference type="NCBI Taxonomy" id="70448"/>
    <lineage>
        <taxon>Eukaryota</taxon>
        <taxon>Viridiplantae</taxon>
        <taxon>Chlorophyta</taxon>
        <taxon>Mamiellophyceae</taxon>
        <taxon>Mamiellales</taxon>
        <taxon>Bathycoccaceae</taxon>
        <taxon>Ostreococcus</taxon>
    </lineage>
</organism>
<dbReference type="KEGG" id="ota:OT_ostta16g00500"/>
<dbReference type="Proteomes" id="UP000009170">
    <property type="component" value="Unassembled WGS sequence"/>
</dbReference>
<dbReference type="GeneID" id="9831172"/>
<dbReference type="InParanoid" id="Q00UK4"/>
<evidence type="ECO:0000313" key="3">
    <source>
        <dbReference type="Proteomes" id="UP000009170"/>
    </source>
</evidence>
<evidence type="ECO:0000313" key="2">
    <source>
        <dbReference type="EMBL" id="CAL58045.1"/>
    </source>
</evidence>
<evidence type="ECO:0000256" key="1">
    <source>
        <dbReference type="SAM" id="MobiDB-lite"/>
    </source>
</evidence>
<protein>
    <submittedName>
        <fullName evidence="2">Unnamed product</fullName>
    </submittedName>
</protein>
<dbReference type="AlphaFoldDB" id="Q00UK4"/>
<dbReference type="STRING" id="70448.Q00UK4"/>
<feature type="region of interest" description="Disordered" evidence="1">
    <location>
        <begin position="98"/>
        <end position="129"/>
    </location>
</feature>
<reference evidence="2 3" key="2">
    <citation type="journal article" date="2014" name="BMC Genomics">
        <title>An improved genome of the model marine alga Ostreococcus tauri unfolds by assessing Illumina de novo assemblies.</title>
        <authorList>
            <person name="Blanc-Mathieu R."/>
            <person name="Verhelst B."/>
            <person name="Derelle E."/>
            <person name="Rombauts S."/>
            <person name="Bouget F.Y."/>
            <person name="Carre I."/>
            <person name="Chateau A."/>
            <person name="Eyre-Walker A."/>
            <person name="Grimsley N."/>
            <person name="Moreau H."/>
            <person name="Piegu B."/>
            <person name="Rivals E."/>
            <person name="Schackwitz W."/>
            <person name="Van de Peer Y."/>
            <person name="Piganeau G."/>
        </authorList>
    </citation>
    <scope>NUCLEOTIDE SEQUENCE [LARGE SCALE GENOMIC DNA]</scope>
    <source>
        <strain evidence="3">OTTH 0595 / CCAP 157/2 / RCC745</strain>
    </source>
</reference>
<feature type="compositionally biased region" description="Basic and acidic residues" evidence="1">
    <location>
        <begin position="106"/>
        <end position="116"/>
    </location>
</feature>